<feature type="domain" description="HAT C-terminal dimerisation" evidence="1">
    <location>
        <begin position="85"/>
        <end position="138"/>
    </location>
</feature>
<evidence type="ECO:0000313" key="3">
    <source>
        <dbReference type="Proteomes" id="UP001159363"/>
    </source>
</evidence>
<evidence type="ECO:0000259" key="1">
    <source>
        <dbReference type="Pfam" id="PF05699"/>
    </source>
</evidence>
<evidence type="ECO:0000313" key="2">
    <source>
        <dbReference type="EMBL" id="KAJ8889530.1"/>
    </source>
</evidence>
<dbReference type="EMBL" id="JARBHB010000003">
    <property type="protein sequence ID" value="KAJ8889530.1"/>
    <property type="molecule type" value="Genomic_DNA"/>
</dbReference>
<dbReference type="PANTHER" id="PTHR45749">
    <property type="match status" value="1"/>
</dbReference>
<dbReference type="InterPro" id="IPR012337">
    <property type="entry name" value="RNaseH-like_sf"/>
</dbReference>
<proteinExistence type="predicted"/>
<gene>
    <name evidence="2" type="ORF">PR048_009029</name>
</gene>
<protein>
    <recommendedName>
        <fullName evidence="1">HAT C-terminal dimerisation domain-containing protein</fullName>
    </recommendedName>
</protein>
<dbReference type="PANTHER" id="PTHR45749:SF37">
    <property type="entry name" value="OS05G0311600 PROTEIN"/>
    <property type="match status" value="1"/>
</dbReference>
<comment type="caution">
    <text evidence="2">The sequence shown here is derived from an EMBL/GenBank/DDBJ whole genome shotgun (WGS) entry which is preliminary data.</text>
</comment>
<reference evidence="2 3" key="1">
    <citation type="submission" date="2023-02" db="EMBL/GenBank/DDBJ databases">
        <title>LHISI_Scaffold_Assembly.</title>
        <authorList>
            <person name="Stuart O.P."/>
            <person name="Cleave R."/>
            <person name="Magrath M.J.L."/>
            <person name="Mikheyev A.S."/>
        </authorList>
    </citation>
    <scope>NUCLEOTIDE SEQUENCE [LARGE SCALE GENOMIC DNA]</scope>
    <source>
        <strain evidence="2">Daus_M_001</strain>
        <tissue evidence="2">Leg muscle</tissue>
    </source>
</reference>
<dbReference type="SUPFAM" id="SSF53098">
    <property type="entry name" value="Ribonuclease H-like"/>
    <property type="match status" value="1"/>
</dbReference>
<accession>A0ABQ9HYS2</accession>
<sequence length="167" mass="19647">MPHCDVLYNQLQKRNINYEVCDVILMCIDDRFAFNDHLSVATLFQPDLFTQHRIVFPEAQFKTAVTLFNVNKNVLRWELLVLYAQSVKLLRIVCTIPMTTSECERCFSTLKRMETFTRNTMKEERLNALAMCSIEKNLLKRSNFNELVIDNFLRAKGMKNGFCLQTY</sequence>
<dbReference type="Pfam" id="PF05699">
    <property type="entry name" value="Dimer_Tnp_hAT"/>
    <property type="match status" value="1"/>
</dbReference>
<keyword evidence="3" id="KW-1185">Reference proteome</keyword>
<name>A0ABQ9HYS2_9NEOP</name>
<organism evidence="2 3">
    <name type="scientific">Dryococelus australis</name>
    <dbReference type="NCBI Taxonomy" id="614101"/>
    <lineage>
        <taxon>Eukaryota</taxon>
        <taxon>Metazoa</taxon>
        <taxon>Ecdysozoa</taxon>
        <taxon>Arthropoda</taxon>
        <taxon>Hexapoda</taxon>
        <taxon>Insecta</taxon>
        <taxon>Pterygota</taxon>
        <taxon>Neoptera</taxon>
        <taxon>Polyneoptera</taxon>
        <taxon>Phasmatodea</taxon>
        <taxon>Verophasmatodea</taxon>
        <taxon>Anareolatae</taxon>
        <taxon>Phasmatidae</taxon>
        <taxon>Eurycanthinae</taxon>
        <taxon>Dryococelus</taxon>
    </lineage>
</organism>
<dbReference type="InterPro" id="IPR008906">
    <property type="entry name" value="HATC_C_dom"/>
</dbReference>
<dbReference type="Proteomes" id="UP001159363">
    <property type="component" value="Chromosome 3"/>
</dbReference>